<evidence type="ECO:0000313" key="4">
    <source>
        <dbReference type="Proteomes" id="UP001447188"/>
    </source>
</evidence>
<protein>
    <recommendedName>
        <fullName evidence="5">Glutathione S-transferase</fullName>
    </recommendedName>
</protein>
<evidence type="ECO:0000259" key="2">
    <source>
        <dbReference type="PROSITE" id="PS50405"/>
    </source>
</evidence>
<proteinExistence type="predicted"/>
<dbReference type="Proteomes" id="UP001447188">
    <property type="component" value="Unassembled WGS sequence"/>
</dbReference>
<accession>A0ABR3GJ74</accession>
<dbReference type="Gene3D" id="3.40.30.10">
    <property type="entry name" value="Glutaredoxin"/>
    <property type="match status" value="1"/>
</dbReference>
<dbReference type="InterPro" id="IPR050983">
    <property type="entry name" value="GST_Omega/HSP26"/>
</dbReference>
<evidence type="ECO:0000313" key="3">
    <source>
        <dbReference type="EMBL" id="KAL0635972.1"/>
    </source>
</evidence>
<sequence>MSKIILYTNANCPFAQRAHIVLAELGLKYESVSIDLSVPREPWYLKINPRGLVPAVKYGEHLLVESQVISQFFVDLKASHLLPSSGSVDGALARARVNFFNDTFATKVQAPFFGSLTSPNEADRATKATQFLDAIENDIVPLLKDAAPFFGGSKELTLAEVNAAPLVVRFLAYAKSDTGLLPAFVEERLNSITIFQAWAKAIAAHKSVSEWYDEKANVEQTQKRIFKLRA</sequence>
<dbReference type="InterPro" id="IPR036249">
    <property type="entry name" value="Thioredoxin-like_sf"/>
</dbReference>
<dbReference type="Gene3D" id="1.20.1050.10">
    <property type="match status" value="1"/>
</dbReference>
<dbReference type="InterPro" id="IPR004045">
    <property type="entry name" value="Glutathione_S-Trfase_N"/>
</dbReference>
<dbReference type="SFLD" id="SFLDG00358">
    <property type="entry name" value="Main_(cytGST)"/>
    <property type="match status" value="1"/>
</dbReference>
<dbReference type="InterPro" id="IPR010987">
    <property type="entry name" value="Glutathione-S-Trfase_C-like"/>
</dbReference>
<dbReference type="SUPFAM" id="SSF52833">
    <property type="entry name" value="Thioredoxin-like"/>
    <property type="match status" value="1"/>
</dbReference>
<evidence type="ECO:0008006" key="5">
    <source>
        <dbReference type="Google" id="ProtNLM"/>
    </source>
</evidence>
<comment type="caution">
    <text evidence="3">The sequence shown here is derived from an EMBL/GenBank/DDBJ whole genome shotgun (WGS) entry which is preliminary data.</text>
</comment>
<reference evidence="3 4" key="1">
    <citation type="submission" date="2024-02" db="EMBL/GenBank/DDBJ databases">
        <title>Discinaceae phylogenomics.</title>
        <authorList>
            <person name="Dirks A.C."/>
            <person name="James T.Y."/>
        </authorList>
    </citation>
    <scope>NUCLEOTIDE SEQUENCE [LARGE SCALE GENOMIC DNA]</scope>
    <source>
        <strain evidence="3 4">ACD0624</strain>
    </source>
</reference>
<feature type="domain" description="GST N-terminal" evidence="1">
    <location>
        <begin position="2"/>
        <end position="81"/>
    </location>
</feature>
<gene>
    <name evidence="3" type="ORF">Q9L58_005111</name>
</gene>
<organism evidence="3 4">
    <name type="scientific">Discina gigas</name>
    <dbReference type="NCBI Taxonomy" id="1032678"/>
    <lineage>
        <taxon>Eukaryota</taxon>
        <taxon>Fungi</taxon>
        <taxon>Dikarya</taxon>
        <taxon>Ascomycota</taxon>
        <taxon>Pezizomycotina</taxon>
        <taxon>Pezizomycetes</taxon>
        <taxon>Pezizales</taxon>
        <taxon>Discinaceae</taxon>
        <taxon>Discina</taxon>
    </lineage>
</organism>
<dbReference type="InterPro" id="IPR036282">
    <property type="entry name" value="Glutathione-S-Trfase_C_sf"/>
</dbReference>
<dbReference type="PANTHER" id="PTHR43968">
    <property type="match status" value="1"/>
</dbReference>
<dbReference type="EMBL" id="JBBBZM010000059">
    <property type="protein sequence ID" value="KAL0635972.1"/>
    <property type="molecule type" value="Genomic_DNA"/>
</dbReference>
<dbReference type="CDD" id="cd00299">
    <property type="entry name" value="GST_C_family"/>
    <property type="match status" value="1"/>
</dbReference>
<dbReference type="Pfam" id="PF13409">
    <property type="entry name" value="GST_N_2"/>
    <property type="match status" value="1"/>
</dbReference>
<dbReference type="SUPFAM" id="SSF47616">
    <property type="entry name" value="GST C-terminal domain-like"/>
    <property type="match status" value="1"/>
</dbReference>
<dbReference type="SFLD" id="SFLDS00019">
    <property type="entry name" value="Glutathione_Transferase_(cytos"/>
    <property type="match status" value="1"/>
</dbReference>
<dbReference type="PROSITE" id="PS50405">
    <property type="entry name" value="GST_CTER"/>
    <property type="match status" value="1"/>
</dbReference>
<dbReference type="InterPro" id="IPR040079">
    <property type="entry name" value="Glutathione_S-Trfase"/>
</dbReference>
<dbReference type="PANTHER" id="PTHR43968:SF8">
    <property type="entry name" value="S-TRANSFERASE, PUTATIVE (AFU_ORTHOLOGUE AFUA_2G00590)-RELATED"/>
    <property type="match status" value="1"/>
</dbReference>
<dbReference type="CDD" id="cd00570">
    <property type="entry name" value="GST_N_family"/>
    <property type="match status" value="1"/>
</dbReference>
<dbReference type="PROSITE" id="PS50404">
    <property type="entry name" value="GST_NTER"/>
    <property type="match status" value="1"/>
</dbReference>
<name>A0ABR3GJ74_9PEZI</name>
<feature type="domain" description="GST C-terminal" evidence="2">
    <location>
        <begin position="90"/>
        <end position="225"/>
    </location>
</feature>
<keyword evidence="4" id="KW-1185">Reference proteome</keyword>
<evidence type="ECO:0000259" key="1">
    <source>
        <dbReference type="PROSITE" id="PS50404"/>
    </source>
</evidence>